<comment type="caution">
    <text evidence="1">The sequence shown here is derived from an EMBL/GenBank/DDBJ whole genome shotgun (WGS) entry which is preliminary data.</text>
</comment>
<organism evidence="1 2">
    <name type="scientific">Nitrosomonas supralitoralis</name>
    <dbReference type="NCBI Taxonomy" id="2116706"/>
    <lineage>
        <taxon>Bacteria</taxon>
        <taxon>Pseudomonadati</taxon>
        <taxon>Pseudomonadota</taxon>
        <taxon>Betaproteobacteria</taxon>
        <taxon>Nitrosomonadales</taxon>
        <taxon>Nitrosomonadaceae</taxon>
        <taxon>Nitrosomonas</taxon>
    </lineage>
</organism>
<dbReference type="EMBL" id="PXXU01000013">
    <property type="protein sequence ID" value="PSJ17836.1"/>
    <property type="molecule type" value="Genomic_DNA"/>
</dbReference>
<protein>
    <submittedName>
        <fullName evidence="1">Uncharacterized protein</fullName>
    </submittedName>
</protein>
<keyword evidence="2" id="KW-1185">Reference proteome</keyword>
<name>A0A2P7NWJ2_9PROT</name>
<accession>A0A2P7NWJ2</accession>
<evidence type="ECO:0000313" key="2">
    <source>
        <dbReference type="Proteomes" id="UP000241912"/>
    </source>
</evidence>
<reference evidence="1 2" key="1">
    <citation type="submission" date="2018-03" db="EMBL/GenBank/DDBJ databases">
        <title>Draft genome of Nitrosomonas supralitoralis APG5.</title>
        <authorList>
            <person name="Urakawa H."/>
            <person name="Lopez J.V."/>
        </authorList>
    </citation>
    <scope>NUCLEOTIDE SEQUENCE [LARGE SCALE GENOMIC DNA]</scope>
    <source>
        <strain evidence="1 2">APG5</strain>
    </source>
</reference>
<dbReference type="Proteomes" id="UP000241912">
    <property type="component" value="Unassembled WGS sequence"/>
</dbReference>
<proteinExistence type="predicted"/>
<evidence type="ECO:0000313" key="1">
    <source>
        <dbReference type="EMBL" id="PSJ17836.1"/>
    </source>
</evidence>
<dbReference type="AlphaFoldDB" id="A0A2P7NWJ2"/>
<sequence>MLNHKSRILRFIVWLEVQMDRTILVIAHEETETMQVFVVYFERDIEDDRLRNLHVKNCEYKYYFLTH</sequence>
<gene>
    <name evidence="1" type="ORF">C7H79_06175</name>
</gene>